<dbReference type="AlphaFoldDB" id="C5KNC4"/>
<name>C5KNC4_PERM5</name>
<evidence type="ECO:0000313" key="5">
    <source>
        <dbReference type="Proteomes" id="UP000007800"/>
    </source>
</evidence>
<dbReference type="GO" id="GO:0005525">
    <property type="term" value="F:GTP binding"/>
    <property type="evidence" value="ECO:0007669"/>
    <property type="project" value="UniProtKB-KW"/>
</dbReference>
<gene>
    <name evidence="4" type="ORF">Pmar_PMAR005463</name>
</gene>
<dbReference type="GO" id="GO:0010507">
    <property type="term" value="P:negative regulation of autophagy"/>
    <property type="evidence" value="ECO:0007669"/>
    <property type="project" value="TreeGrafter"/>
</dbReference>
<proteinExistence type="inferred from homology"/>
<reference evidence="4 5" key="1">
    <citation type="submission" date="2008-07" db="EMBL/GenBank/DDBJ databases">
        <authorList>
            <person name="El-Sayed N."/>
            <person name="Caler E."/>
            <person name="Inman J."/>
            <person name="Amedeo P."/>
            <person name="Hass B."/>
            <person name="Wortman J."/>
        </authorList>
    </citation>
    <scope>NUCLEOTIDE SEQUENCE [LARGE SCALE GENOMIC DNA]</scope>
    <source>
        <strain evidence="5">ATCC 50983 / TXsc</strain>
    </source>
</reference>
<dbReference type="GO" id="GO:0009267">
    <property type="term" value="P:cellular response to starvation"/>
    <property type="evidence" value="ECO:0007669"/>
    <property type="project" value="TreeGrafter"/>
</dbReference>
<dbReference type="GO" id="GO:0005634">
    <property type="term" value="C:nucleus"/>
    <property type="evidence" value="ECO:0007669"/>
    <property type="project" value="TreeGrafter"/>
</dbReference>
<evidence type="ECO:0000256" key="2">
    <source>
        <dbReference type="ARBA" id="ARBA00022741"/>
    </source>
</evidence>
<dbReference type="OMA" id="MWSIIFA"/>
<feature type="non-terminal residue" evidence="4">
    <location>
        <position position="83"/>
    </location>
</feature>
<dbReference type="GO" id="GO:1990131">
    <property type="term" value="C:Gtr1-Gtr2 GTPase complex"/>
    <property type="evidence" value="ECO:0007669"/>
    <property type="project" value="TreeGrafter"/>
</dbReference>
<sequence length="83" mass="9477">ASSSGKEVLFMERAGAGKTSMWSIIFANYLRTTRSPFQASNFVEHSHLRFLGNVTLPLWDYGAPDVFMENYFESQKDHITRNA</sequence>
<evidence type="ECO:0000256" key="1">
    <source>
        <dbReference type="ARBA" id="ARBA00007756"/>
    </source>
</evidence>
<keyword evidence="5" id="KW-1185">Reference proteome</keyword>
<dbReference type="GO" id="GO:1904263">
    <property type="term" value="P:positive regulation of TORC1 signaling"/>
    <property type="evidence" value="ECO:0007669"/>
    <property type="project" value="TreeGrafter"/>
</dbReference>
<dbReference type="Pfam" id="PF04670">
    <property type="entry name" value="Gtr1_RagA"/>
    <property type="match status" value="1"/>
</dbReference>
<comment type="similarity">
    <text evidence="1">Belongs to the GTR/RAG GTP-binding protein family.</text>
</comment>
<keyword evidence="2" id="KW-0547">Nucleotide-binding</keyword>
<dbReference type="PANTHER" id="PTHR11259">
    <property type="entry name" value="RAS-RELATED GTP BINDING RAG/GTR YEAST"/>
    <property type="match status" value="1"/>
</dbReference>
<protein>
    <submittedName>
        <fullName evidence="4">Uncharacterized protein</fullName>
    </submittedName>
</protein>
<dbReference type="InterPro" id="IPR027417">
    <property type="entry name" value="P-loop_NTPase"/>
</dbReference>
<dbReference type="Gene3D" id="3.40.50.300">
    <property type="entry name" value="P-loop containing nucleotide triphosphate hydrolases"/>
    <property type="match status" value="1"/>
</dbReference>
<dbReference type="InterPro" id="IPR006762">
    <property type="entry name" value="Gtr1_RagA"/>
</dbReference>
<dbReference type="OrthoDB" id="425193at2759"/>
<keyword evidence="3" id="KW-0342">GTP-binding</keyword>
<evidence type="ECO:0000313" key="4">
    <source>
        <dbReference type="EMBL" id="EER14018.1"/>
    </source>
</evidence>
<dbReference type="GeneID" id="9059811"/>
<feature type="non-terminal residue" evidence="4">
    <location>
        <position position="1"/>
    </location>
</feature>
<organism evidence="5">
    <name type="scientific">Perkinsus marinus (strain ATCC 50983 / TXsc)</name>
    <dbReference type="NCBI Taxonomy" id="423536"/>
    <lineage>
        <taxon>Eukaryota</taxon>
        <taxon>Sar</taxon>
        <taxon>Alveolata</taxon>
        <taxon>Perkinsozoa</taxon>
        <taxon>Perkinsea</taxon>
        <taxon>Perkinsida</taxon>
        <taxon>Perkinsidae</taxon>
        <taxon>Perkinsus</taxon>
    </lineage>
</organism>
<evidence type="ECO:0000256" key="3">
    <source>
        <dbReference type="ARBA" id="ARBA00023134"/>
    </source>
</evidence>
<dbReference type="GO" id="GO:0003924">
    <property type="term" value="F:GTPase activity"/>
    <property type="evidence" value="ECO:0007669"/>
    <property type="project" value="TreeGrafter"/>
</dbReference>
<dbReference type="InParanoid" id="C5KNC4"/>
<accession>C5KNC4</accession>
<dbReference type="RefSeq" id="XP_002782223.1">
    <property type="nucleotide sequence ID" value="XM_002782177.1"/>
</dbReference>
<dbReference type="GO" id="GO:0005764">
    <property type="term" value="C:lysosome"/>
    <property type="evidence" value="ECO:0007669"/>
    <property type="project" value="TreeGrafter"/>
</dbReference>
<dbReference type="Proteomes" id="UP000007800">
    <property type="component" value="Unassembled WGS sequence"/>
</dbReference>
<dbReference type="EMBL" id="GG674598">
    <property type="protein sequence ID" value="EER14018.1"/>
    <property type="molecule type" value="Genomic_DNA"/>
</dbReference>
<dbReference type="PANTHER" id="PTHR11259:SF1">
    <property type="entry name" value="RAS-RELATED GTP-BINDING PROTEIN"/>
    <property type="match status" value="1"/>
</dbReference>